<protein>
    <submittedName>
        <fullName evidence="2">Uncharacterized protein</fullName>
    </submittedName>
</protein>
<proteinExistence type="inferred from homology"/>
<evidence type="ECO:0000256" key="1">
    <source>
        <dbReference type="ARBA" id="ARBA00006765"/>
    </source>
</evidence>
<dbReference type="GO" id="GO:0005509">
    <property type="term" value="F:calcium ion binding"/>
    <property type="evidence" value="ECO:0007669"/>
    <property type="project" value="TreeGrafter"/>
</dbReference>
<gene>
    <name evidence="2" type="ORF">BFJ68_g17565</name>
</gene>
<dbReference type="AlphaFoldDB" id="A0A420NPH1"/>
<dbReference type="InterPro" id="IPR007736">
    <property type="entry name" value="Caleosin-related"/>
</dbReference>
<dbReference type="EMBL" id="MRCY01000614">
    <property type="protein sequence ID" value="RKK82164.1"/>
    <property type="molecule type" value="Genomic_DNA"/>
</dbReference>
<organism evidence="2 3">
    <name type="scientific">Fusarium oxysporum</name>
    <name type="common">Fusarium vascular wilt</name>
    <dbReference type="NCBI Taxonomy" id="5507"/>
    <lineage>
        <taxon>Eukaryota</taxon>
        <taxon>Fungi</taxon>
        <taxon>Dikarya</taxon>
        <taxon>Ascomycota</taxon>
        <taxon>Pezizomycotina</taxon>
        <taxon>Sordariomycetes</taxon>
        <taxon>Hypocreomycetidae</taxon>
        <taxon>Hypocreales</taxon>
        <taxon>Nectriaceae</taxon>
        <taxon>Fusarium</taxon>
        <taxon>Fusarium oxysporum species complex</taxon>
    </lineage>
</organism>
<dbReference type="VEuPathDB" id="FungiDB:FOIG_12519"/>
<accession>A0A420NPH1</accession>
<dbReference type="VEuPathDB" id="FungiDB:FOZG_08143"/>
<sequence>MKGQRLIADPIGWGGALFEWLATWLMLWPEDGKMRKEDIRRIYDGSLFYVITARRENK</sequence>
<dbReference type="VEuPathDB" id="FungiDB:FOXG_15733"/>
<reference evidence="2 3" key="1">
    <citation type="journal article" date="2018" name="Sci. Rep.">
        <title>Characterisation of pathogen-specific regions and novel effector candidates in Fusarium oxysporum f. sp. cepae.</title>
        <authorList>
            <person name="Armitage A.D."/>
            <person name="Taylor A."/>
            <person name="Sobczyk M.K."/>
            <person name="Baxter L."/>
            <person name="Greenfield B.P."/>
            <person name="Bates H.J."/>
            <person name="Wilson F."/>
            <person name="Jackson A.C."/>
            <person name="Ott S."/>
            <person name="Harrison R.J."/>
            <person name="Clarkson J.P."/>
        </authorList>
    </citation>
    <scope>NUCLEOTIDE SEQUENCE [LARGE SCALE GENOMIC DNA]</scope>
    <source>
        <strain evidence="2 3">Fo_A28</strain>
    </source>
</reference>
<dbReference type="VEuPathDB" id="FungiDB:FOC4_g10002846"/>
<dbReference type="PANTHER" id="PTHR31495:SF0">
    <property type="entry name" value="BINDING PROTEIN CALEOSIN, PUTATIVE (AFU_ORTHOLOGUE AFUA_5G13750)-RELATED"/>
    <property type="match status" value="1"/>
</dbReference>
<dbReference type="Proteomes" id="UP000285860">
    <property type="component" value="Unassembled WGS sequence"/>
</dbReference>
<dbReference type="Pfam" id="PF05042">
    <property type="entry name" value="Caleosin"/>
    <property type="match status" value="1"/>
</dbReference>
<name>A0A420NPH1_FUSOX</name>
<dbReference type="GO" id="GO:0004497">
    <property type="term" value="F:monooxygenase activity"/>
    <property type="evidence" value="ECO:0007669"/>
    <property type="project" value="TreeGrafter"/>
</dbReference>
<dbReference type="VEuPathDB" id="FungiDB:FOC1_g10006105"/>
<dbReference type="PANTHER" id="PTHR31495">
    <property type="entry name" value="PEROXYGENASE 3-RELATED"/>
    <property type="match status" value="1"/>
</dbReference>
<comment type="caution">
    <text evidence="2">The sequence shown here is derived from an EMBL/GenBank/DDBJ whole genome shotgun (WGS) entry which is preliminary data.</text>
</comment>
<evidence type="ECO:0000313" key="2">
    <source>
        <dbReference type="EMBL" id="RKK82164.1"/>
    </source>
</evidence>
<dbReference type="VEuPathDB" id="FungiDB:FOMG_15562"/>
<evidence type="ECO:0000313" key="3">
    <source>
        <dbReference type="Proteomes" id="UP000285860"/>
    </source>
</evidence>
<comment type="similarity">
    <text evidence="1">Belongs to the caleosin family.</text>
</comment>